<dbReference type="PROSITE" id="PS00518">
    <property type="entry name" value="ZF_RING_1"/>
    <property type="match status" value="1"/>
</dbReference>
<keyword evidence="12" id="KW-1185">Reference proteome</keyword>
<dbReference type="PANTHER" id="PTHR45626:SF52">
    <property type="entry name" value="SINGLE-STRANDED DNA-DEPENDENT ATPASE (EUROFUNG)"/>
    <property type="match status" value="1"/>
</dbReference>
<dbReference type="PROSITE" id="PS51192">
    <property type="entry name" value="HELICASE_ATP_BIND_1"/>
    <property type="match status" value="1"/>
</dbReference>
<dbReference type="InterPro" id="IPR049730">
    <property type="entry name" value="SNF2/RAD54-like_C"/>
</dbReference>
<evidence type="ECO:0000313" key="12">
    <source>
        <dbReference type="Proteomes" id="UP000193920"/>
    </source>
</evidence>
<evidence type="ECO:0000259" key="8">
    <source>
        <dbReference type="PROSITE" id="PS50089"/>
    </source>
</evidence>
<dbReference type="PROSITE" id="PS50089">
    <property type="entry name" value="ZF_RING_2"/>
    <property type="match status" value="1"/>
</dbReference>
<keyword evidence="5" id="KW-0862">Zinc</keyword>
<evidence type="ECO:0000256" key="1">
    <source>
        <dbReference type="ARBA" id="ARBA00022723"/>
    </source>
</evidence>
<dbReference type="GO" id="GO:0008270">
    <property type="term" value="F:zinc ion binding"/>
    <property type="evidence" value="ECO:0007669"/>
    <property type="project" value="UniProtKB-KW"/>
</dbReference>
<keyword evidence="4" id="KW-0378">Hydrolase</keyword>
<evidence type="ECO:0000256" key="4">
    <source>
        <dbReference type="ARBA" id="ARBA00022801"/>
    </source>
</evidence>
<dbReference type="SUPFAM" id="SSF52540">
    <property type="entry name" value="P-loop containing nucleoside triphosphate hydrolases"/>
    <property type="match status" value="2"/>
</dbReference>
<dbReference type="Pfam" id="PF00176">
    <property type="entry name" value="SNF2-rel_dom"/>
    <property type="match status" value="1"/>
</dbReference>
<evidence type="ECO:0000259" key="9">
    <source>
        <dbReference type="PROSITE" id="PS51192"/>
    </source>
</evidence>
<dbReference type="Gene3D" id="3.40.50.10810">
    <property type="entry name" value="Tandem AAA-ATPase domain"/>
    <property type="match status" value="2"/>
</dbReference>
<dbReference type="InterPro" id="IPR017907">
    <property type="entry name" value="Znf_RING_CS"/>
</dbReference>
<dbReference type="Pfam" id="PF00271">
    <property type="entry name" value="Helicase_C"/>
    <property type="match status" value="1"/>
</dbReference>
<dbReference type="InterPro" id="IPR001841">
    <property type="entry name" value="Znf_RING"/>
</dbReference>
<dbReference type="InterPro" id="IPR000330">
    <property type="entry name" value="SNF2_N"/>
</dbReference>
<dbReference type="OrthoDB" id="448448at2759"/>
<evidence type="ECO:0008006" key="13">
    <source>
        <dbReference type="Google" id="ProtNLM"/>
    </source>
</evidence>
<keyword evidence="1" id="KW-0479">Metal-binding</keyword>
<dbReference type="SMART" id="SM00490">
    <property type="entry name" value="HELICc"/>
    <property type="match status" value="1"/>
</dbReference>
<dbReference type="GO" id="GO:0008094">
    <property type="term" value="F:ATP-dependent activity, acting on DNA"/>
    <property type="evidence" value="ECO:0007669"/>
    <property type="project" value="TreeGrafter"/>
</dbReference>
<sequence length="1254" mass="143070">MKREMASINNQHTNNFNFHLPMNNSNMQDSNTIIDVNNLASLSNINHDTAIGINKNTINTDVGNDNIGNNNEIPQLNTNNIPGVRRAENIYDLIKQNTNEYNNLTVGNDMSNNISMNSISNGSKIRNEDVSNLITLNQYNNSNNSIAIKNSSSSINIFNNSNSNDNSNDVTISNIISNSNSNSQSSLENIKNMNLGLSNDVYDTTSTTQKNNTNDNKYNISNIISNIIKNNNNSSSSSQLSNKSLLNNSDIINVDYSKPSQSLKYSDTNSNLNVNIIPHDTTIVIPDTPNTNSTNININENKKKKSIDVIDLTDDTNDDDVKIISSTYNKIENPNKRARLVETITRSNNINSYNSLNDEVIDLTSENYTLVKEPIQCFGTISTYVYCVRNPEFFTIHDILPVQLYPYKENLHVLIDRNGPIAVGILDKKVSECLYPLFSALKCNSRIPKTTKMHEPNTLRIEITLFGTKSLAKILGPILYQKKVNISIPIISLPPGTIYYNPVTGFGHIPVDENLKPVISYPQTTAFKSNNNMNQTITFNSNNSINNNNETLKAQIDKVFDSLKSIDELPELEPNRLINTPLYKYQKQALYFMVQREKSANEDYFRKDSLWKLRESKLKNYPPEYVNSITKTVSKVMPKKVQGGIIADDMGLGKTFQMLCLIMNYYNESSDNNSEDTTDIDFSEDYLKEEDSDIEIISMKNSEGETKIEKSYINTKATLIICPLSVVTNWEDQISTHIRKGILKVYIHHGPHRSQDPSKMANYDVVISTYNVLALEFNKEKNNENYCAPLHKIDWFRIILDEAHYIKESQTLQSKAACELKGKRRWCLSGTPIQNKIDDLYGLIKFLNLEPFNKKSVWVNYISKPMKSYDNIGITSLQTLMKSIAIRRTKDSKFNGKKLIELPPKSNEYVTLQLSPEARDVYSRVLKQGKIIFNGLVNQGIWAKHYVHILEIILRLRQIATHLSLCTNKDLTSLNNFLLPMMNDENEVTTETKATEIYNILKESAENQCLLCGYDVDNLDRRGYISSCGHLYCTDCIKNKGVFTCVECQKDISRNKAIIIPKIESKPTEFFFNEVEADNVNVKVNRLINDLLRDKQMNDKSIVFSQWTKVFDLLDSHLKKANINYVRLDGQMSRIKRNESIQKFKNDPKISVMLISLKAGGLGLTLTIASRVYLFEPHFNPAAENQAIDRVHRLGQNKPVFVYHYIIENTIEENIVHLQKKKRTLFNITFNRNKKITKEEIENRRLADLKFLFK</sequence>
<dbReference type="GO" id="GO:0005524">
    <property type="term" value="F:ATP binding"/>
    <property type="evidence" value="ECO:0007669"/>
    <property type="project" value="UniProtKB-KW"/>
</dbReference>
<dbReference type="InterPro" id="IPR038718">
    <property type="entry name" value="SNF2-like_sf"/>
</dbReference>
<evidence type="ECO:0000259" key="10">
    <source>
        <dbReference type="PROSITE" id="PS51194"/>
    </source>
</evidence>
<feature type="domain" description="RING-type" evidence="8">
    <location>
        <begin position="1009"/>
        <end position="1049"/>
    </location>
</feature>
<comment type="caution">
    <text evidence="11">The sequence shown here is derived from an EMBL/GenBank/DDBJ whole genome shotgun (WGS) entry which is preliminary data.</text>
</comment>
<dbReference type="EMBL" id="MCOG01000007">
    <property type="protein sequence ID" value="ORY83421.1"/>
    <property type="molecule type" value="Genomic_DNA"/>
</dbReference>
<dbReference type="GO" id="GO:0005634">
    <property type="term" value="C:nucleus"/>
    <property type="evidence" value="ECO:0007669"/>
    <property type="project" value="TreeGrafter"/>
</dbReference>
<feature type="domain" description="Helicase ATP-binding" evidence="9">
    <location>
        <begin position="635"/>
        <end position="850"/>
    </location>
</feature>
<evidence type="ECO:0000256" key="6">
    <source>
        <dbReference type="ARBA" id="ARBA00022840"/>
    </source>
</evidence>
<keyword evidence="6" id="KW-0067">ATP-binding</keyword>
<evidence type="ECO:0000256" key="2">
    <source>
        <dbReference type="ARBA" id="ARBA00022741"/>
    </source>
</evidence>
<dbReference type="GO" id="GO:0016787">
    <property type="term" value="F:hydrolase activity"/>
    <property type="evidence" value="ECO:0007669"/>
    <property type="project" value="UniProtKB-KW"/>
</dbReference>
<evidence type="ECO:0000313" key="11">
    <source>
        <dbReference type="EMBL" id="ORY83421.1"/>
    </source>
</evidence>
<dbReference type="PANTHER" id="PTHR45626">
    <property type="entry name" value="TRANSCRIPTION TERMINATION FACTOR 2-RELATED"/>
    <property type="match status" value="1"/>
</dbReference>
<dbReference type="Gene3D" id="3.40.50.300">
    <property type="entry name" value="P-loop containing nucleotide triphosphate hydrolases"/>
    <property type="match status" value="1"/>
</dbReference>
<dbReference type="PROSITE" id="PS51194">
    <property type="entry name" value="HELICASE_CTER"/>
    <property type="match status" value="1"/>
</dbReference>
<dbReference type="SMART" id="SM00487">
    <property type="entry name" value="DEXDc"/>
    <property type="match status" value="1"/>
</dbReference>
<name>A0A1Y2FHH9_9FUNG</name>
<evidence type="ECO:0000256" key="7">
    <source>
        <dbReference type="PROSITE-ProRule" id="PRU00175"/>
    </source>
</evidence>
<dbReference type="STRING" id="1754190.A0A1Y2FHH9"/>
<organism evidence="11 12">
    <name type="scientific">Neocallimastix californiae</name>
    <dbReference type="NCBI Taxonomy" id="1754190"/>
    <lineage>
        <taxon>Eukaryota</taxon>
        <taxon>Fungi</taxon>
        <taxon>Fungi incertae sedis</taxon>
        <taxon>Chytridiomycota</taxon>
        <taxon>Chytridiomycota incertae sedis</taxon>
        <taxon>Neocallimastigomycetes</taxon>
        <taxon>Neocallimastigales</taxon>
        <taxon>Neocallimastigaceae</taxon>
        <taxon>Neocallimastix</taxon>
    </lineage>
</organism>
<evidence type="ECO:0000256" key="3">
    <source>
        <dbReference type="ARBA" id="ARBA00022771"/>
    </source>
</evidence>
<dbReference type="InterPro" id="IPR050628">
    <property type="entry name" value="SNF2_RAD54_helicase_TF"/>
</dbReference>
<gene>
    <name evidence="11" type="ORF">LY90DRAFT_448780</name>
</gene>
<protein>
    <recommendedName>
        <fullName evidence="13">P-loop containing nucleoside triphosphate hydrolase protein</fullName>
    </recommendedName>
</protein>
<dbReference type="AlphaFoldDB" id="A0A1Y2FHH9"/>
<dbReference type="GO" id="GO:0006281">
    <property type="term" value="P:DNA repair"/>
    <property type="evidence" value="ECO:0007669"/>
    <property type="project" value="TreeGrafter"/>
</dbReference>
<feature type="domain" description="Helicase C-terminal" evidence="10">
    <location>
        <begin position="1083"/>
        <end position="1242"/>
    </location>
</feature>
<dbReference type="CDD" id="cd18008">
    <property type="entry name" value="DEXDc_SHPRH-like"/>
    <property type="match status" value="1"/>
</dbReference>
<dbReference type="InterPro" id="IPR014001">
    <property type="entry name" value="Helicase_ATP-bd"/>
</dbReference>
<reference evidence="11 12" key="1">
    <citation type="submission" date="2016-08" db="EMBL/GenBank/DDBJ databases">
        <title>A Parts List for Fungal Cellulosomes Revealed by Comparative Genomics.</title>
        <authorList>
            <consortium name="DOE Joint Genome Institute"/>
            <person name="Haitjema C.H."/>
            <person name="Gilmore S.P."/>
            <person name="Henske J.K."/>
            <person name="Solomon K.V."/>
            <person name="De Groot R."/>
            <person name="Kuo A."/>
            <person name="Mondo S.J."/>
            <person name="Salamov A.A."/>
            <person name="Labutti K."/>
            <person name="Zhao Z."/>
            <person name="Chiniquy J."/>
            <person name="Barry K."/>
            <person name="Brewer H.M."/>
            <person name="Purvine S.O."/>
            <person name="Wright A.T."/>
            <person name="Boxma B."/>
            <person name="Van Alen T."/>
            <person name="Hackstein J.H."/>
            <person name="Baker S.E."/>
            <person name="Grigoriev I.V."/>
            <person name="O'Malley M.A."/>
        </authorList>
    </citation>
    <scope>NUCLEOTIDE SEQUENCE [LARGE SCALE GENOMIC DNA]</scope>
    <source>
        <strain evidence="11 12">G1</strain>
    </source>
</reference>
<proteinExistence type="predicted"/>
<evidence type="ECO:0000256" key="5">
    <source>
        <dbReference type="ARBA" id="ARBA00022833"/>
    </source>
</evidence>
<dbReference type="InterPro" id="IPR027417">
    <property type="entry name" value="P-loop_NTPase"/>
</dbReference>
<dbReference type="InterPro" id="IPR001650">
    <property type="entry name" value="Helicase_C-like"/>
</dbReference>
<keyword evidence="3 7" id="KW-0863">Zinc-finger</keyword>
<accession>A0A1Y2FHH9</accession>
<keyword evidence="2" id="KW-0547">Nucleotide-binding</keyword>
<dbReference type="CDD" id="cd18793">
    <property type="entry name" value="SF2_C_SNF"/>
    <property type="match status" value="1"/>
</dbReference>
<dbReference type="Proteomes" id="UP000193920">
    <property type="component" value="Unassembled WGS sequence"/>
</dbReference>